<dbReference type="STRING" id="1120976.SAMN03080606_03201"/>
<dbReference type="SUPFAM" id="SSF53155">
    <property type="entry name" value="Methylated DNA-protein cysteine methyltransferase domain"/>
    <property type="match status" value="1"/>
</dbReference>
<keyword evidence="10" id="KW-0812">Transmembrane</keyword>
<evidence type="ECO:0000313" key="13">
    <source>
        <dbReference type="EMBL" id="SCY94761.1"/>
    </source>
</evidence>
<sequence>MQKEIERKHNNVYYSIFTIANIHLSIASINGGLAIIEFNQGEEEFLNTLNRYFPTFKLVMDDEKNSDYINQITEYFQGNRTEFTCPIHFIGTDFQVKVWKALMEIPYGETASYKEIAEKIGNPKAMRAVGMANNKNKLPIVVPCHRIIGANGKLVGYGGGLHIKEMLLKLEGINIIGDKVASNE</sequence>
<dbReference type="InterPro" id="IPR036217">
    <property type="entry name" value="MethylDNA_cys_MeTrfase_DNAb"/>
</dbReference>
<evidence type="ECO:0000256" key="3">
    <source>
        <dbReference type="ARBA" id="ARBA00022490"/>
    </source>
</evidence>
<keyword evidence="7 9" id="KW-0234">DNA repair</keyword>
<keyword evidence="6 9" id="KW-0227">DNA damage</keyword>
<dbReference type="GO" id="GO:0005737">
    <property type="term" value="C:cytoplasm"/>
    <property type="evidence" value="ECO:0007669"/>
    <property type="project" value="UniProtKB-SubCell"/>
</dbReference>
<dbReference type="AlphaFoldDB" id="A0A1G5K3H0"/>
<dbReference type="SUPFAM" id="SSF46767">
    <property type="entry name" value="Methylated DNA-protein cysteine methyltransferase, C-terminal domain"/>
    <property type="match status" value="1"/>
</dbReference>
<dbReference type="HAMAP" id="MF_00772">
    <property type="entry name" value="OGT"/>
    <property type="match status" value="1"/>
</dbReference>
<evidence type="ECO:0000256" key="1">
    <source>
        <dbReference type="ARBA" id="ARBA00001286"/>
    </source>
</evidence>
<dbReference type="FunFam" id="1.10.10.10:FF:000214">
    <property type="entry name" value="Methylated-DNA--protein-cysteine methyltransferase"/>
    <property type="match status" value="1"/>
</dbReference>
<evidence type="ECO:0000256" key="2">
    <source>
        <dbReference type="ARBA" id="ARBA00008711"/>
    </source>
</evidence>
<feature type="domain" description="Methylated-DNA-[protein]-cysteine S-methyltransferase DNA binding" evidence="11">
    <location>
        <begin position="93"/>
        <end position="173"/>
    </location>
</feature>
<gene>
    <name evidence="13" type="ORF">SAMN03080606_03201</name>
</gene>
<evidence type="ECO:0000256" key="9">
    <source>
        <dbReference type="HAMAP-Rule" id="MF_00772"/>
    </source>
</evidence>
<keyword evidence="10" id="KW-0472">Membrane</keyword>
<dbReference type="Proteomes" id="UP000198636">
    <property type="component" value="Unassembled WGS sequence"/>
</dbReference>
<dbReference type="EC" id="2.1.1.63" evidence="9"/>
<reference evidence="13 14" key="1">
    <citation type="submission" date="2016-10" db="EMBL/GenBank/DDBJ databases">
        <authorList>
            <person name="de Groot N.N."/>
        </authorList>
    </citation>
    <scope>NUCLEOTIDE SEQUENCE [LARGE SCALE GENOMIC DNA]</scope>
    <source>
        <strain evidence="13 14">DSM 18978</strain>
    </source>
</reference>
<comment type="catalytic activity">
    <reaction evidence="8 9">
        <text>a 6-O-methyl-2'-deoxyguanosine in DNA + L-cysteinyl-[protein] = S-methyl-L-cysteinyl-[protein] + a 2'-deoxyguanosine in DNA</text>
        <dbReference type="Rhea" id="RHEA:24000"/>
        <dbReference type="Rhea" id="RHEA-COMP:10131"/>
        <dbReference type="Rhea" id="RHEA-COMP:10132"/>
        <dbReference type="Rhea" id="RHEA-COMP:11367"/>
        <dbReference type="Rhea" id="RHEA-COMP:11368"/>
        <dbReference type="ChEBI" id="CHEBI:29950"/>
        <dbReference type="ChEBI" id="CHEBI:82612"/>
        <dbReference type="ChEBI" id="CHEBI:85445"/>
        <dbReference type="ChEBI" id="CHEBI:85448"/>
        <dbReference type="EC" id="2.1.1.63"/>
    </reaction>
</comment>
<dbReference type="InterPro" id="IPR036631">
    <property type="entry name" value="MGMT_N_sf"/>
</dbReference>
<proteinExistence type="inferred from homology"/>
<keyword evidence="14" id="KW-1185">Reference proteome</keyword>
<dbReference type="PANTHER" id="PTHR10815">
    <property type="entry name" value="METHYLATED-DNA--PROTEIN-CYSTEINE METHYLTRANSFERASE"/>
    <property type="match status" value="1"/>
</dbReference>
<dbReference type="Pfam" id="PF01035">
    <property type="entry name" value="DNA_binding_1"/>
    <property type="match status" value="1"/>
</dbReference>
<dbReference type="InterPro" id="IPR001497">
    <property type="entry name" value="MethylDNA_cys_MeTrfase_AS"/>
</dbReference>
<dbReference type="GO" id="GO:0003908">
    <property type="term" value="F:methylated-DNA-[protein]-cysteine S-methyltransferase activity"/>
    <property type="evidence" value="ECO:0007669"/>
    <property type="project" value="UniProtKB-UniRule"/>
</dbReference>
<dbReference type="InterPro" id="IPR023546">
    <property type="entry name" value="MGMT"/>
</dbReference>
<protein>
    <recommendedName>
        <fullName evidence="9">Methylated-DNA--protein-cysteine methyltransferase</fullName>
        <ecNumber evidence="9">2.1.1.63</ecNumber>
    </recommendedName>
    <alternativeName>
        <fullName evidence="9">6-O-methylguanine-DNA methyltransferase</fullName>
        <shortName evidence="9">MGMT</shortName>
    </alternativeName>
    <alternativeName>
        <fullName evidence="9">O-6-methylguanine-DNA-alkyltransferase</fullName>
    </alternativeName>
</protein>
<dbReference type="GO" id="GO:0032259">
    <property type="term" value="P:methylation"/>
    <property type="evidence" value="ECO:0007669"/>
    <property type="project" value="UniProtKB-KW"/>
</dbReference>
<keyword evidence="10" id="KW-1133">Transmembrane helix</keyword>
<feature type="active site" description="Nucleophile; methyl group acceptor" evidence="9">
    <location>
        <position position="144"/>
    </location>
</feature>
<dbReference type="PROSITE" id="PS00374">
    <property type="entry name" value="MGMT"/>
    <property type="match status" value="1"/>
</dbReference>
<feature type="transmembrane region" description="Helical" evidence="10">
    <location>
        <begin position="12"/>
        <end position="36"/>
    </location>
</feature>
<comment type="subcellular location">
    <subcellularLocation>
        <location evidence="9">Cytoplasm</location>
    </subcellularLocation>
</comment>
<evidence type="ECO:0000256" key="10">
    <source>
        <dbReference type="SAM" id="Phobius"/>
    </source>
</evidence>
<dbReference type="InterPro" id="IPR036388">
    <property type="entry name" value="WH-like_DNA-bd_sf"/>
</dbReference>
<evidence type="ECO:0000259" key="12">
    <source>
        <dbReference type="Pfam" id="PF02870"/>
    </source>
</evidence>
<comment type="miscellaneous">
    <text evidence="9">This enzyme catalyzes only one turnover and therefore is not strictly catalytic. According to one definition, an enzyme is a biocatalyst that acts repeatedly and over many reaction cycles.</text>
</comment>
<organism evidence="13 14">
    <name type="scientific">Alkaliphilus peptidifermentans DSM 18978</name>
    <dbReference type="NCBI Taxonomy" id="1120976"/>
    <lineage>
        <taxon>Bacteria</taxon>
        <taxon>Bacillati</taxon>
        <taxon>Bacillota</taxon>
        <taxon>Clostridia</taxon>
        <taxon>Peptostreptococcales</taxon>
        <taxon>Natronincolaceae</taxon>
        <taxon>Alkaliphilus</taxon>
    </lineage>
</organism>
<dbReference type="Gene3D" id="1.10.10.10">
    <property type="entry name" value="Winged helix-like DNA-binding domain superfamily/Winged helix DNA-binding domain"/>
    <property type="match status" value="1"/>
</dbReference>
<evidence type="ECO:0000256" key="5">
    <source>
        <dbReference type="ARBA" id="ARBA00022679"/>
    </source>
</evidence>
<dbReference type="CDD" id="cd06445">
    <property type="entry name" value="ATase"/>
    <property type="match status" value="1"/>
</dbReference>
<dbReference type="NCBIfam" id="TIGR00589">
    <property type="entry name" value="ogt"/>
    <property type="match status" value="1"/>
</dbReference>
<keyword evidence="3 9" id="KW-0963">Cytoplasm</keyword>
<evidence type="ECO:0000259" key="11">
    <source>
        <dbReference type="Pfam" id="PF01035"/>
    </source>
</evidence>
<keyword evidence="4 9" id="KW-0489">Methyltransferase</keyword>
<keyword evidence="5 9" id="KW-0808">Transferase</keyword>
<evidence type="ECO:0000256" key="4">
    <source>
        <dbReference type="ARBA" id="ARBA00022603"/>
    </source>
</evidence>
<comment type="function">
    <text evidence="9">Involved in the cellular defense against the biological effects of O6-methylguanine (O6-MeG) and O4-methylthymine (O4-MeT) in DNA. Repairs the methylated nucleobase in DNA by stoichiometrically transferring the methyl group to a cysteine residue in the enzyme. This is a suicide reaction: the enzyme is irreversibly inactivated.</text>
</comment>
<dbReference type="InterPro" id="IPR014048">
    <property type="entry name" value="MethylDNA_cys_MeTrfase_DNA-bd"/>
</dbReference>
<feature type="domain" description="Methylguanine DNA methyltransferase ribonuclease-like" evidence="12">
    <location>
        <begin position="26"/>
        <end position="88"/>
    </location>
</feature>
<dbReference type="Pfam" id="PF02870">
    <property type="entry name" value="Methyltransf_1N"/>
    <property type="match status" value="1"/>
</dbReference>
<evidence type="ECO:0000256" key="8">
    <source>
        <dbReference type="ARBA" id="ARBA00049348"/>
    </source>
</evidence>
<dbReference type="OrthoDB" id="9802228at2"/>
<evidence type="ECO:0000256" key="7">
    <source>
        <dbReference type="ARBA" id="ARBA00023204"/>
    </source>
</evidence>
<evidence type="ECO:0000256" key="6">
    <source>
        <dbReference type="ARBA" id="ARBA00022763"/>
    </source>
</evidence>
<name>A0A1G5K3H0_9FIRM</name>
<accession>A0A1G5K3H0</accession>
<dbReference type="RefSeq" id="WP_091545541.1">
    <property type="nucleotide sequence ID" value="NZ_FMUS01000023.1"/>
</dbReference>
<dbReference type="Gene3D" id="3.30.160.70">
    <property type="entry name" value="Methylated DNA-protein cysteine methyltransferase domain"/>
    <property type="match status" value="1"/>
</dbReference>
<evidence type="ECO:0000313" key="14">
    <source>
        <dbReference type="Proteomes" id="UP000198636"/>
    </source>
</evidence>
<comment type="catalytic activity">
    <reaction evidence="1 9">
        <text>a 4-O-methyl-thymidine in DNA + L-cysteinyl-[protein] = a thymidine in DNA + S-methyl-L-cysteinyl-[protein]</text>
        <dbReference type="Rhea" id="RHEA:53428"/>
        <dbReference type="Rhea" id="RHEA-COMP:10131"/>
        <dbReference type="Rhea" id="RHEA-COMP:10132"/>
        <dbReference type="Rhea" id="RHEA-COMP:13555"/>
        <dbReference type="Rhea" id="RHEA-COMP:13556"/>
        <dbReference type="ChEBI" id="CHEBI:29950"/>
        <dbReference type="ChEBI" id="CHEBI:82612"/>
        <dbReference type="ChEBI" id="CHEBI:137386"/>
        <dbReference type="ChEBI" id="CHEBI:137387"/>
        <dbReference type="EC" id="2.1.1.63"/>
    </reaction>
</comment>
<comment type="similarity">
    <text evidence="2 9">Belongs to the MGMT family.</text>
</comment>
<dbReference type="GO" id="GO:0006307">
    <property type="term" value="P:DNA alkylation repair"/>
    <property type="evidence" value="ECO:0007669"/>
    <property type="project" value="UniProtKB-UniRule"/>
</dbReference>
<dbReference type="InterPro" id="IPR008332">
    <property type="entry name" value="MethylG_MeTrfase_N"/>
</dbReference>
<dbReference type="PANTHER" id="PTHR10815:SF12">
    <property type="entry name" value="METHYLATED-DNA--PROTEIN-CYSTEINE METHYLTRANSFERASE, INDUCIBLE"/>
    <property type="match status" value="1"/>
</dbReference>
<dbReference type="EMBL" id="FMUS01000023">
    <property type="protein sequence ID" value="SCY94761.1"/>
    <property type="molecule type" value="Genomic_DNA"/>
</dbReference>